<sequence length="345" mass="38721">MVLLVPIIGGVVALGLLVWCCVCRRKRSSDDEPTRPPDTSSLDTAAKSLGFLETLLTDDRVLIRRRFDIRDIQFERPLSKGAFGEVWLCTDRQNTMLAVKKLLQHKNDAYKEIKDFIAEIQLTASLDHPHIIRFLGVAWTSMDNLCMALEYLPTGDLLAFLRQNADMLTWVKDKLPMALGVAHALEYLHNRPTPIIHRDVKAKNVLLTEQLQTKLIDFGISRDRTQETMTAGVGTPYWSAPEVLEGNRYTEKSDIYSFGVLLSEIDSAATPYKDVRSPETGEPLRVWQIVSMIVGGSLRPTFSDACPQRIARVAKACLDGDPNVRPSANEVIEMLLGRAVSDQNW</sequence>
<evidence type="ECO:0000259" key="1">
    <source>
        <dbReference type="PROSITE" id="PS50011"/>
    </source>
</evidence>
<proteinExistence type="predicted"/>
<dbReference type="Proteomes" id="UP001146120">
    <property type="component" value="Unassembled WGS sequence"/>
</dbReference>
<evidence type="ECO:0000313" key="2">
    <source>
        <dbReference type="EMBL" id="DAZ93741.1"/>
    </source>
</evidence>
<feature type="domain" description="Protein kinase" evidence="1">
    <location>
        <begin position="72"/>
        <end position="345"/>
    </location>
</feature>
<dbReference type="InterPro" id="IPR008271">
    <property type="entry name" value="Ser/Thr_kinase_AS"/>
</dbReference>
<dbReference type="PANTHER" id="PTHR44329">
    <property type="entry name" value="SERINE/THREONINE-PROTEIN KINASE TNNI3K-RELATED"/>
    <property type="match status" value="1"/>
</dbReference>
<dbReference type="InterPro" id="IPR001245">
    <property type="entry name" value="Ser-Thr/Tyr_kinase_cat_dom"/>
</dbReference>
<dbReference type="GO" id="GO:0005524">
    <property type="term" value="F:ATP binding"/>
    <property type="evidence" value="ECO:0007669"/>
    <property type="project" value="InterPro"/>
</dbReference>
<dbReference type="SUPFAM" id="SSF56112">
    <property type="entry name" value="Protein kinase-like (PK-like)"/>
    <property type="match status" value="1"/>
</dbReference>
<organism evidence="2 3">
    <name type="scientific">Lagenidium giganteum</name>
    <dbReference type="NCBI Taxonomy" id="4803"/>
    <lineage>
        <taxon>Eukaryota</taxon>
        <taxon>Sar</taxon>
        <taxon>Stramenopiles</taxon>
        <taxon>Oomycota</taxon>
        <taxon>Peronosporomycetes</taxon>
        <taxon>Pythiales</taxon>
        <taxon>Pythiaceae</taxon>
    </lineage>
</organism>
<gene>
    <name evidence="2" type="ORF">N0F65_007367</name>
</gene>
<keyword evidence="3" id="KW-1185">Reference proteome</keyword>
<dbReference type="PROSITE" id="PS50011">
    <property type="entry name" value="PROTEIN_KINASE_DOM"/>
    <property type="match status" value="1"/>
</dbReference>
<reference evidence="2" key="1">
    <citation type="submission" date="2022-11" db="EMBL/GenBank/DDBJ databases">
        <authorList>
            <person name="Morgan W.R."/>
            <person name="Tartar A."/>
        </authorList>
    </citation>
    <scope>NUCLEOTIDE SEQUENCE</scope>
    <source>
        <strain evidence="2">ARSEF 373</strain>
    </source>
</reference>
<dbReference type="GO" id="GO:0004674">
    <property type="term" value="F:protein serine/threonine kinase activity"/>
    <property type="evidence" value="ECO:0007669"/>
    <property type="project" value="TreeGrafter"/>
</dbReference>
<dbReference type="SMART" id="SM00220">
    <property type="entry name" value="S_TKc"/>
    <property type="match status" value="1"/>
</dbReference>
<reference evidence="2" key="2">
    <citation type="journal article" date="2023" name="Microbiol Resour">
        <title>Decontamination and Annotation of the Draft Genome Sequence of the Oomycete Lagenidium giganteum ARSEF 373.</title>
        <authorList>
            <person name="Morgan W.R."/>
            <person name="Tartar A."/>
        </authorList>
    </citation>
    <scope>NUCLEOTIDE SEQUENCE</scope>
    <source>
        <strain evidence="2">ARSEF 373</strain>
    </source>
</reference>
<dbReference type="EMBL" id="DAKRPA010000295">
    <property type="protein sequence ID" value="DAZ93741.1"/>
    <property type="molecule type" value="Genomic_DNA"/>
</dbReference>
<accession>A0AAV2YJM0</accession>
<name>A0AAV2YJM0_9STRA</name>
<dbReference type="PROSITE" id="PS00108">
    <property type="entry name" value="PROTEIN_KINASE_ST"/>
    <property type="match status" value="1"/>
</dbReference>
<dbReference type="PANTHER" id="PTHR44329:SF214">
    <property type="entry name" value="PROTEIN KINASE DOMAIN-CONTAINING PROTEIN"/>
    <property type="match status" value="1"/>
</dbReference>
<dbReference type="InterPro" id="IPR011009">
    <property type="entry name" value="Kinase-like_dom_sf"/>
</dbReference>
<comment type="caution">
    <text evidence="2">The sequence shown here is derived from an EMBL/GenBank/DDBJ whole genome shotgun (WGS) entry which is preliminary data.</text>
</comment>
<dbReference type="InterPro" id="IPR000719">
    <property type="entry name" value="Prot_kinase_dom"/>
</dbReference>
<dbReference type="AlphaFoldDB" id="A0AAV2YJM0"/>
<protein>
    <recommendedName>
        <fullName evidence="1">Protein kinase domain-containing protein</fullName>
    </recommendedName>
</protein>
<evidence type="ECO:0000313" key="3">
    <source>
        <dbReference type="Proteomes" id="UP001146120"/>
    </source>
</evidence>
<dbReference type="Gene3D" id="1.10.510.10">
    <property type="entry name" value="Transferase(Phosphotransferase) domain 1"/>
    <property type="match status" value="1"/>
</dbReference>
<dbReference type="Pfam" id="PF07714">
    <property type="entry name" value="PK_Tyr_Ser-Thr"/>
    <property type="match status" value="1"/>
</dbReference>
<dbReference type="InterPro" id="IPR051681">
    <property type="entry name" value="Ser/Thr_Kinases-Pseudokinases"/>
</dbReference>